<keyword evidence="7 8" id="KW-0472">Membrane</keyword>
<dbReference type="NCBIfam" id="TIGR02532">
    <property type="entry name" value="IV_pilin_GFxxxE"/>
    <property type="match status" value="1"/>
</dbReference>
<keyword evidence="2" id="KW-1003">Cell membrane</keyword>
<keyword evidence="6 8" id="KW-1133">Transmembrane helix</keyword>
<dbReference type="InterPro" id="IPR051621">
    <property type="entry name" value="T2SS_protein_J"/>
</dbReference>
<evidence type="ECO:0000256" key="4">
    <source>
        <dbReference type="ARBA" id="ARBA00022519"/>
    </source>
</evidence>
<dbReference type="SUPFAM" id="SSF54523">
    <property type="entry name" value="Pili subunits"/>
    <property type="match status" value="1"/>
</dbReference>
<evidence type="ECO:0000256" key="3">
    <source>
        <dbReference type="ARBA" id="ARBA00022481"/>
    </source>
</evidence>
<dbReference type="GO" id="GO:0005886">
    <property type="term" value="C:plasma membrane"/>
    <property type="evidence" value="ECO:0007669"/>
    <property type="project" value="UniProtKB-SubCell"/>
</dbReference>
<comment type="subcellular location">
    <subcellularLocation>
        <location evidence="1">Cell inner membrane</location>
        <topology evidence="1">Single-pass membrane protein</topology>
    </subcellularLocation>
</comment>
<feature type="transmembrane region" description="Helical" evidence="8">
    <location>
        <begin position="21"/>
        <end position="39"/>
    </location>
</feature>
<reference evidence="9 10" key="1">
    <citation type="submission" date="2019-10" db="EMBL/GenBank/DDBJ databases">
        <title>Glaciimonas soli sp. nov., a psychrophilic bacterium isolated from the forest soil of a high elevation mountain in Taiwan.</title>
        <authorList>
            <person name="Wang L.-T."/>
            <person name="Shieh W.Y."/>
        </authorList>
    </citation>
    <scope>NUCLEOTIDE SEQUENCE [LARGE SCALE GENOMIC DNA]</scope>
    <source>
        <strain evidence="9 10">GS1</strain>
    </source>
</reference>
<dbReference type="EMBL" id="WINI01000003">
    <property type="protein sequence ID" value="MQR00490.1"/>
    <property type="molecule type" value="Genomic_DNA"/>
</dbReference>
<dbReference type="PROSITE" id="PS00409">
    <property type="entry name" value="PROKAR_NTER_METHYL"/>
    <property type="match status" value="1"/>
</dbReference>
<evidence type="ECO:0000313" key="9">
    <source>
        <dbReference type="EMBL" id="MQR00490.1"/>
    </source>
</evidence>
<evidence type="ECO:0000256" key="6">
    <source>
        <dbReference type="ARBA" id="ARBA00022989"/>
    </source>
</evidence>
<keyword evidence="3" id="KW-0488">Methylation</keyword>
<dbReference type="InterPro" id="IPR045584">
    <property type="entry name" value="Pilin-like"/>
</dbReference>
<dbReference type="Pfam" id="PF07963">
    <property type="entry name" value="N_methyl"/>
    <property type="match status" value="1"/>
</dbReference>
<sequence length="219" mass="23849">MGIKRKQATRGHRRGFTLVELLVAISILAMVAVLGWRGLDGIVRARVALNSELDQTRGMQLTFAQLQNDSLQAAPIAMIGHRPHVALQNNRLLIARAVYADDQPTRLAIVDYRLQNGVLTRKESSQTRDLKEFDGLWNAALTDGGANDAQTVVLQSHLSNMQMRLWGSDQAGWRNVKDDGSAPELANNATWVGLEVSLQPESPSQAASSVVKSFLLGGG</sequence>
<keyword evidence="10" id="KW-1185">Reference proteome</keyword>
<dbReference type="AlphaFoldDB" id="A0A843YNF0"/>
<evidence type="ECO:0000256" key="7">
    <source>
        <dbReference type="ARBA" id="ARBA00023136"/>
    </source>
</evidence>
<keyword evidence="5 8" id="KW-0812">Transmembrane</keyword>
<gene>
    <name evidence="9" type="ORF">GEV47_07325</name>
</gene>
<dbReference type="Proteomes" id="UP000451565">
    <property type="component" value="Unassembled WGS sequence"/>
</dbReference>
<organism evidence="9 10">
    <name type="scientific">Glaciimonas soli</name>
    <dbReference type="NCBI Taxonomy" id="2590999"/>
    <lineage>
        <taxon>Bacteria</taxon>
        <taxon>Pseudomonadati</taxon>
        <taxon>Pseudomonadota</taxon>
        <taxon>Betaproteobacteria</taxon>
        <taxon>Burkholderiales</taxon>
        <taxon>Oxalobacteraceae</taxon>
        <taxon>Glaciimonas</taxon>
    </lineage>
</organism>
<name>A0A843YNF0_9BURK</name>
<protein>
    <submittedName>
        <fullName evidence="9">Prepilin-type N-terminal cleavage/methylation domain-containing protein</fullName>
    </submittedName>
</protein>
<dbReference type="PANTHER" id="PTHR39583">
    <property type="entry name" value="TYPE II SECRETION SYSTEM PROTEIN J-RELATED"/>
    <property type="match status" value="1"/>
</dbReference>
<proteinExistence type="predicted"/>
<dbReference type="RefSeq" id="WP_153234082.1">
    <property type="nucleotide sequence ID" value="NZ_WINI01000003.1"/>
</dbReference>
<dbReference type="GO" id="GO:0015628">
    <property type="term" value="P:protein secretion by the type II secretion system"/>
    <property type="evidence" value="ECO:0007669"/>
    <property type="project" value="TreeGrafter"/>
</dbReference>
<dbReference type="OrthoDB" id="9029037at2"/>
<comment type="caution">
    <text evidence="9">The sequence shown here is derived from an EMBL/GenBank/DDBJ whole genome shotgun (WGS) entry which is preliminary data.</text>
</comment>
<evidence type="ECO:0000256" key="1">
    <source>
        <dbReference type="ARBA" id="ARBA00004377"/>
    </source>
</evidence>
<evidence type="ECO:0000256" key="2">
    <source>
        <dbReference type="ARBA" id="ARBA00022475"/>
    </source>
</evidence>
<accession>A0A843YNF0</accession>
<evidence type="ECO:0000256" key="8">
    <source>
        <dbReference type="SAM" id="Phobius"/>
    </source>
</evidence>
<keyword evidence="4" id="KW-0997">Cell inner membrane</keyword>
<evidence type="ECO:0000256" key="5">
    <source>
        <dbReference type="ARBA" id="ARBA00022692"/>
    </source>
</evidence>
<dbReference type="InterPro" id="IPR012902">
    <property type="entry name" value="N_methyl_site"/>
</dbReference>
<dbReference type="PANTHER" id="PTHR39583:SF2">
    <property type="entry name" value="TYPE II SECRETION SYSTEM PROTEIN J"/>
    <property type="match status" value="1"/>
</dbReference>
<evidence type="ECO:0000313" key="10">
    <source>
        <dbReference type="Proteomes" id="UP000451565"/>
    </source>
</evidence>